<evidence type="ECO:0000256" key="1">
    <source>
        <dbReference type="ARBA" id="ARBA00009861"/>
    </source>
</evidence>
<dbReference type="InterPro" id="IPR050317">
    <property type="entry name" value="Plant_Fungal_Acyltransferase"/>
</dbReference>
<name>A0A0D6QUJ8_ARACU</name>
<evidence type="ECO:0000313" key="2">
    <source>
        <dbReference type="EMBL" id="JAG93663.1"/>
    </source>
</evidence>
<proteinExistence type="inferred from homology"/>
<protein>
    <submittedName>
        <fullName evidence="2">Uncharacterized protein</fullName>
    </submittedName>
</protein>
<dbReference type="AlphaFoldDB" id="A0A0D6QUJ8"/>
<reference evidence="2" key="1">
    <citation type="submission" date="2015-03" db="EMBL/GenBank/DDBJ databases">
        <title>A transcriptome of Araucaria cunninghamii, an australian fine timber species.</title>
        <authorList>
            <person name="Jing Yi C.J.Y."/>
            <person name="Yin San L.Y.S."/>
            <person name="Abdul Karim S.S."/>
            <person name="Wan Azmi N.N."/>
            <person name="Hercus R.R."/>
            <person name="Croft L.L."/>
        </authorList>
    </citation>
    <scope>NUCLEOTIDE SEQUENCE</scope>
    <source>
        <strain evidence="2">MI0301</strain>
        <tissue evidence="2">Leaf</tissue>
    </source>
</reference>
<dbReference type="PANTHER" id="PTHR31642">
    <property type="entry name" value="TRICHOTHECENE 3-O-ACETYLTRANSFERASE"/>
    <property type="match status" value="1"/>
</dbReference>
<dbReference type="PANTHER" id="PTHR31642:SF160">
    <property type="entry name" value="HXXXD-TYPE ACYL-TRANSFERASE FAMILY PROTEIN"/>
    <property type="match status" value="1"/>
</dbReference>
<dbReference type="InterPro" id="IPR023213">
    <property type="entry name" value="CAT-like_dom_sf"/>
</dbReference>
<accession>A0A0D6QUJ8</accession>
<dbReference type="EMBL" id="GCKF01046018">
    <property type="protein sequence ID" value="JAG93663.1"/>
    <property type="molecule type" value="Transcribed_RNA"/>
</dbReference>
<comment type="similarity">
    <text evidence="1">Belongs to the plant acyltransferase family.</text>
</comment>
<organism evidence="2">
    <name type="scientific">Araucaria cunninghamii</name>
    <name type="common">Hoop pine</name>
    <name type="synonym">Moreton Bay pine</name>
    <dbReference type="NCBI Taxonomy" id="56994"/>
    <lineage>
        <taxon>Eukaryota</taxon>
        <taxon>Viridiplantae</taxon>
        <taxon>Streptophyta</taxon>
        <taxon>Embryophyta</taxon>
        <taxon>Tracheophyta</taxon>
        <taxon>Spermatophyta</taxon>
        <taxon>Pinopsida</taxon>
        <taxon>Pinidae</taxon>
        <taxon>Conifers II</taxon>
        <taxon>Araucariales</taxon>
        <taxon>Araucariaceae</taxon>
        <taxon>Araucaria</taxon>
    </lineage>
</organism>
<dbReference type="UniPathway" id="UPA00842"/>
<sequence length="459" mass="50263">MAVAAASVKEFRVDVLCTSIVQSPVPSPQCWLKGSNIDLTVPPISPGHFFVYKCFPGKTYGELVSSMKKALSETLVLYYPVGGRFKVGRNGEAEIQCSNQGVPFIEAVADVAIAYVDFSQPSLSVGHKLSPIRQPLQGEPSDCLPVLAVQVTRMKCGGIVVCCSFDHRIVDGISSSHFFKSWSEAAQGLPISTIPCFQRSLIEPRRLLNVNAGNDNHYVAIPLAAVDDTKEPPPQIGRIYHLDAVTLQRLQARANQTGPEMQQEKPRTKLEAVSAYIWSLVVRAQGISPSESTRIGIPIDGRAYLNLPYSYFGNAIAIPFTQVSAEEILDKPLNCTAEIVQTVISSSTNSKYFRSFVDWVETKRPAMMLARVYAEPGSAVVVSSGVRIPIYDIDLGCGKPAFSSVYFPWGGTAGYVMVQASPLGHGNWVVYMHMAEKDLDAIEGDPDFLFVKVNQMNFW</sequence>
<dbReference type="GO" id="GO:0016747">
    <property type="term" value="F:acyltransferase activity, transferring groups other than amino-acyl groups"/>
    <property type="evidence" value="ECO:0007669"/>
    <property type="project" value="TreeGrafter"/>
</dbReference>
<dbReference type="Gene3D" id="3.30.559.10">
    <property type="entry name" value="Chloramphenicol acetyltransferase-like domain"/>
    <property type="match status" value="2"/>
</dbReference>
<dbReference type="GO" id="GO:0042617">
    <property type="term" value="P:paclitaxel biosynthetic process"/>
    <property type="evidence" value="ECO:0007669"/>
    <property type="project" value="UniProtKB-UniPathway"/>
</dbReference>
<dbReference type="Pfam" id="PF02458">
    <property type="entry name" value="Transferase"/>
    <property type="match status" value="1"/>
</dbReference>